<feature type="transmembrane region" description="Helical" evidence="8">
    <location>
        <begin position="42"/>
        <end position="60"/>
    </location>
</feature>
<dbReference type="AlphaFoldDB" id="A0A437M556"/>
<feature type="transmembrane region" description="Helical" evidence="8">
    <location>
        <begin position="222"/>
        <end position="238"/>
    </location>
</feature>
<dbReference type="OrthoDB" id="559425at2"/>
<evidence type="ECO:0000256" key="8">
    <source>
        <dbReference type="SAM" id="Phobius"/>
    </source>
</evidence>
<keyword evidence="2" id="KW-1003">Cell membrane</keyword>
<evidence type="ECO:0000256" key="1">
    <source>
        <dbReference type="ARBA" id="ARBA00004651"/>
    </source>
</evidence>
<evidence type="ECO:0000256" key="6">
    <source>
        <dbReference type="ARBA" id="ARBA00022989"/>
    </source>
</evidence>
<keyword evidence="4" id="KW-0808">Transferase</keyword>
<organism evidence="10 11">
    <name type="scientific">Sphingomonas crocodyli</name>
    <dbReference type="NCBI Taxonomy" id="1979270"/>
    <lineage>
        <taxon>Bacteria</taxon>
        <taxon>Pseudomonadati</taxon>
        <taxon>Pseudomonadota</taxon>
        <taxon>Alphaproteobacteria</taxon>
        <taxon>Sphingomonadales</taxon>
        <taxon>Sphingomonadaceae</taxon>
        <taxon>Sphingomonas</taxon>
    </lineage>
</organism>
<sequence length="552" mass="59981">MRDGSRCARLDRVGPLDQPPPALSFLFRRWHRPAMISLRNRWLLLGALVLLFGIGARAWGLTDEPMWLDEAYSAYAASKGWHFLWSVVPAYETHPPFYYSLLRAWTLIVGDGLLGHRLFGVVAGSIALPVVALAARDAARASGLTDRAGLIAVAAMAAASVSPVLVEMAREVRPYPLMIMAYALGTWALMRIAGRGRIEGAPYAAYLACSALMLWLHNMGPLYAAAMGLALLVVAWPRNARDWGWLVGGHAIVLLVWSPALIILLDQAPMWIKATWLKFSGHNLWRRVTLIWTGNGDGLRAAVALLVLAALWRVRREPTGRRIAGALLILAIVPVAVSLILSATVAPVFIIRTMTALAVPAMLLIGIGAGGYAGKVKWLLWAAAIYLLVDQGTADVDARIANRPQEDWYAAARWVGARAKPGDLVYAYPNESALPFDRAVRDLGLPLKTRPIPGEVPVLNPPKGSWYVSGSRGVPSLDQAHLRGIATDGVSRAAPTIWLMRGGPWAYDKGDVFLHELEAAGRLNTGHYYRFPIDIVGLTVRRDGPEGAGAGR</sequence>
<feature type="transmembrane region" description="Helical" evidence="8">
    <location>
        <begin position="118"/>
        <end position="136"/>
    </location>
</feature>
<dbReference type="PANTHER" id="PTHR33908">
    <property type="entry name" value="MANNOSYLTRANSFERASE YKCB-RELATED"/>
    <property type="match status" value="1"/>
</dbReference>
<evidence type="ECO:0000256" key="3">
    <source>
        <dbReference type="ARBA" id="ARBA00022676"/>
    </source>
</evidence>
<feature type="transmembrane region" description="Helical" evidence="8">
    <location>
        <begin position="245"/>
        <end position="265"/>
    </location>
</feature>
<feature type="transmembrane region" description="Helical" evidence="8">
    <location>
        <begin position="285"/>
        <end position="311"/>
    </location>
</feature>
<keyword evidence="11" id="KW-1185">Reference proteome</keyword>
<comment type="caution">
    <text evidence="10">The sequence shown here is derived from an EMBL/GenBank/DDBJ whole genome shotgun (WGS) entry which is preliminary data.</text>
</comment>
<evidence type="ECO:0000256" key="2">
    <source>
        <dbReference type="ARBA" id="ARBA00022475"/>
    </source>
</evidence>
<proteinExistence type="predicted"/>
<dbReference type="GO" id="GO:0005886">
    <property type="term" value="C:plasma membrane"/>
    <property type="evidence" value="ECO:0007669"/>
    <property type="project" value="UniProtKB-SubCell"/>
</dbReference>
<keyword evidence="5 8" id="KW-0812">Transmembrane</keyword>
<evidence type="ECO:0000313" key="11">
    <source>
        <dbReference type="Proteomes" id="UP000282971"/>
    </source>
</evidence>
<keyword evidence="3" id="KW-0328">Glycosyltransferase</keyword>
<feature type="domain" description="Glycosyltransferase RgtA/B/C/D-like" evidence="9">
    <location>
        <begin position="94"/>
        <end position="262"/>
    </location>
</feature>
<evidence type="ECO:0000256" key="7">
    <source>
        <dbReference type="ARBA" id="ARBA00023136"/>
    </source>
</evidence>
<dbReference type="PANTHER" id="PTHR33908:SF3">
    <property type="entry name" value="UNDECAPRENYL PHOSPHATE-ALPHA-4-AMINO-4-DEOXY-L-ARABINOSE ARABINOSYL TRANSFERASE"/>
    <property type="match status" value="1"/>
</dbReference>
<feature type="transmembrane region" description="Helical" evidence="8">
    <location>
        <begin position="349"/>
        <end position="373"/>
    </location>
</feature>
<dbReference type="Proteomes" id="UP000282971">
    <property type="component" value="Unassembled WGS sequence"/>
</dbReference>
<keyword evidence="6 8" id="KW-1133">Transmembrane helix</keyword>
<dbReference type="GO" id="GO:0010041">
    <property type="term" value="P:response to iron(III) ion"/>
    <property type="evidence" value="ECO:0007669"/>
    <property type="project" value="TreeGrafter"/>
</dbReference>
<evidence type="ECO:0000313" key="10">
    <source>
        <dbReference type="EMBL" id="RVT92675.1"/>
    </source>
</evidence>
<evidence type="ECO:0000259" key="9">
    <source>
        <dbReference type="Pfam" id="PF13231"/>
    </source>
</evidence>
<comment type="subcellular location">
    <subcellularLocation>
        <location evidence="1">Cell membrane</location>
        <topology evidence="1">Multi-pass membrane protein</topology>
    </subcellularLocation>
</comment>
<dbReference type="GO" id="GO:0009103">
    <property type="term" value="P:lipopolysaccharide biosynthetic process"/>
    <property type="evidence" value="ECO:0007669"/>
    <property type="project" value="UniProtKB-ARBA"/>
</dbReference>
<evidence type="ECO:0000256" key="5">
    <source>
        <dbReference type="ARBA" id="ARBA00022692"/>
    </source>
</evidence>
<name>A0A437M556_9SPHN</name>
<protein>
    <recommendedName>
        <fullName evidence="9">Glycosyltransferase RgtA/B/C/D-like domain-containing protein</fullName>
    </recommendedName>
</protein>
<reference evidence="10 11" key="1">
    <citation type="submission" date="2019-01" db="EMBL/GenBank/DDBJ databases">
        <authorList>
            <person name="Chen W.-M."/>
        </authorList>
    </citation>
    <scope>NUCLEOTIDE SEQUENCE [LARGE SCALE GENOMIC DNA]</scope>
    <source>
        <strain evidence="10 11">CCP-7</strain>
    </source>
</reference>
<keyword evidence="7 8" id="KW-0472">Membrane</keyword>
<accession>A0A437M556</accession>
<dbReference type="InterPro" id="IPR050297">
    <property type="entry name" value="LipidA_mod_glycosyltrf_83"/>
</dbReference>
<dbReference type="GO" id="GO:0016763">
    <property type="term" value="F:pentosyltransferase activity"/>
    <property type="evidence" value="ECO:0007669"/>
    <property type="project" value="TreeGrafter"/>
</dbReference>
<feature type="transmembrane region" description="Helical" evidence="8">
    <location>
        <begin position="323"/>
        <end position="343"/>
    </location>
</feature>
<evidence type="ECO:0000256" key="4">
    <source>
        <dbReference type="ARBA" id="ARBA00022679"/>
    </source>
</evidence>
<dbReference type="InterPro" id="IPR038731">
    <property type="entry name" value="RgtA/B/C-like"/>
</dbReference>
<gene>
    <name evidence="10" type="ORF">EOD43_01765</name>
</gene>
<dbReference type="Pfam" id="PF13231">
    <property type="entry name" value="PMT_2"/>
    <property type="match status" value="1"/>
</dbReference>
<feature type="transmembrane region" description="Helical" evidence="8">
    <location>
        <begin position="148"/>
        <end position="169"/>
    </location>
</feature>
<dbReference type="EMBL" id="SACN01000001">
    <property type="protein sequence ID" value="RVT92675.1"/>
    <property type="molecule type" value="Genomic_DNA"/>
</dbReference>